<comment type="caution">
    <text evidence="3">The sequence shown here is derived from an EMBL/GenBank/DDBJ whole genome shotgun (WGS) entry which is preliminary data.</text>
</comment>
<evidence type="ECO:0000313" key="3">
    <source>
        <dbReference type="EMBL" id="MEJ8827166.1"/>
    </source>
</evidence>
<keyword evidence="2" id="KW-0812">Transmembrane</keyword>
<evidence type="ECO:0000313" key="4">
    <source>
        <dbReference type="Proteomes" id="UP001363010"/>
    </source>
</evidence>
<keyword evidence="4" id="KW-1185">Reference proteome</keyword>
<feature type="transmembrane region" description="Helical" evidence="2">
    <location>
        <begin position="84"/>
        <end position="102"/>
    </location>
</feature>
<keyword evidence="2" id="KW-1133">Transmembrane helix</keyword>
<reference evidence="3 4" key="1">
    <citation type="submission" date="2024-03" db="EMBL/GenBank/DDBJ databases">
        <title>Novel species of the genus Variovorax.</title>
        <authorList>
            <person name="Liu Q."/>
            <person name="Xin Y.-H."/>
        </authorList>
    </citation>
    <scope>NUCLEOTIDE SEQUENCE [LARGE SCALE GENOMIC DNA]</scope>
    <source>
        <strain evidence="3 4">KACC 18501</strain>
    </source>
</reference>
<dbReference type="EMBL" id="JBBKZV010000053">
    <property type="protein sequence ID" value="MEJ8827166.1"/>
    <property type="molecule type" value="Genomic_DNA"/>
</dbReference>
<feature type="compositionally biased region" description="Polar residues" evidence="1">
    <location>
        <begin position="1"/>
        <end position="13"/>
    </location>
</feature>
<feature type="region of interest" description="Disordered" evidence="1">
    <location>
        <begin position="1"/>
        <end position="30"/>
    </location>
</feature>
<accession>A0ABU8WD13</accession>
<evidence type="ECO:0000256" key="2">
    <source>
        <dbReference type="SAM" id="Phobius"/>
    </source>
</evidence>
<keyword evidence="2" id="KW-0472">Membrane</keyword>
<evidence type="ECO:0000256" key="1">
    <source>
        <dbReference type="SAM" id="MobiDB-lite"/>
    </source>
</evidence>
<gene>
    <name evidence="3" type="ORF">WKW80_35150</name>
</gene>
<organism evidence="3 4">
    <name type="scientific">Variovorax humicola</name>
    <dbReference type="NCBI Taxonomy" id="1769758"/>
    <lineage>
        <taxon>Bacteria</taxon>
        <taxon>Pseudomonadati</taxon>
        <taxon>Pseudomonadota</taxon>
        <taxon>Betaproteobacteria</taxon>
        <taxon>Burkholderiales</taxon>
        <taxon>Comamonadaceae</taxon>
        <taxon>Variovorax</taxon>
    </lineage>
</organism>
<dbReference type="Proteomes" id="UP001363010">
    <property type="component" value="Unassembled WGS sequence"/>
</dbReference>
<proteinExistence type="predicted"/>
<protein>
    <recommendedName>
        <fullName evidence="5">DUF883 domain-containing protein</fullName>
    </recommendedName>
</protein>
<sequence>MDNVATTSLSSRANPVDTARKTAEAAANTVEGAKRTARAAVDTGRAYAKDAVDAAGKAIGKAKTRANRLTSQTSEYVVGQPMRAVGIAAAAGFLLAVVLRGLRSR</sequence>
<evidence type="ECO:0008006" key="5">
    <source>
        <dbReference type="Google" id="ProtNLM"/>
    </source>
</evidence>
<dbReference type="RefSeq" id="WP_340368195.1">
    <property type="nucleotide sequence ID" value="NZ_JBBKZV010000053.1"/>
</dbReference>
<name>A0ABU8WD13_9BURK</name>